<dbReference type="FunCoup" id="Q86L26">
    <property type="interactions" value="435"/>
</dbReference>
<dbReference type="GeneID" id="8620800"/>
<accession>Q86L26</accession>
<comment type="caution">
    <text evidence="1">The sequence shown here is derived from an EMBL/GenBank/DDBJ whole genome shotgun (WGS) entry which is preliminary data.</text>
</comment>
<name>Q86L26_DICDI</name>
<dbReference type="InParanoid" id="Q86L26"/>
<sequence>MRVPNEYLEKIDYFHHYTYDKDGQNIIDFGLVPNLADDLFYDGKLCVADSPKIVFFTCFKLGGNDITKTFDEGQSAVMLKFDVDQINYKDFNLYGLDEQDINGTRHKKIFMVHVDHKEGLNFAKVNNFKPLDIEKNNYLRYDPEEKKWFSWRYTKGGLIVDIAFCSYKLPIPRNKLFPIKNMGGKPSNMKFFYLPISKPSPITEINYNIADSQNKVINTYEFKIESLAIGTCCSLQKKSSLNGSSQTNNSSPFQKNLLNTIMRCSNDKIKIFSMSINGNDFQTIKSLSDDGKITIIDANTISILTNLDELVTISIIHTKKSPLSPLADRNS</sequence>
<accession>Q550K1</accession>
<keyword evidence="2" id="KW-1185">Reference proteome</keyword>
<dbReference type="Proteomes" id="UP000002195">
    <property type="component" value="Unassembled WGS sequence"/>
</dbReference>
<gene>
    <name evidence="1" type="ORF">DDB_G0276841</name>
</gene>
<dbReference type="HOGENOM" id="CLU_840512_0_0_1"/>
<dbReference type="dictyBase" id="DDB_G0276841"/>
<reference evidence="1 2" key="1">
    <citation type="journal article" date="2005" name="Nature">
        <title>The genome of the social amoeba Dictyostelium discoideum.</title>
        <authorList>
            <consortium name="The Dictyostelium discoideum Sequencing Consortium"/>
            <person name="Eichinger L."/>
            <person name="Pachebat J.A."/>
            <person name="Glockner G."/>
            <person name="Rajandream M.A."/>
            <person name="Sucgang R."/>
            <person name="Berriman M."/>
            <person name="Song J."/>
            <person name="Olsen R."/>
            <person name="Szafranski K."/>
            <person name="Xu Q."/>
            <person name="Tunggal B."/>
            <person name="Kummerfeld S."/>
            <person name="Madera M."/>
            <person name="Konfortov B.A."/>
            <person name="Rivero F."/>
            <person name="Bankier A.T."/>
            <person name="Lehmann R."/>
            <person name="Hamlin N."/>
            <person name="Davies R."/>
            <person name="Gaudet P."/>
            <person name="Fey P."/>
            <person name="Pilcher K."/>
            <person name="Chen G."/>
            <person name="Saunders D."/>
            <person name="Sodergren E."/>
            <person name="Davis P."/>
            <person name="Kerhornou A."/>
            <person name="Nie X."/>
            <person name="Hall N."/>
            <person name="Anjard C."/>
            <person name="Hemphill L."/>
            <person name="Bason N."/>
            <person name="Farbrother P."/>
            <person name="Desany B."/>
            <person name="Just E."/>
            <person name="Morio T."/>
            <person name="Rost R."/>
            <person name="Churcher C."/>
            <person name="Cooper J."/>
            <person name="Haydock S."/>
            <person name="van Driessche N."/>
            <person name="Cronin A."/>
            <person name="Goodhead I."/>
            <person name="Muzny D."/>
            <person name="Mourier T."/>
            <person name="Pain A."/>
            <person name="Lu M."/>
            <person name="Harper D."/>
            <person name="Lindsay R."/>
            <person name="Hauser H."/>
            <person name="James K."/>
            <person name="Quiles M."/>
            <person name="Madan Babu M."/>
            <person name="Saito T."/>
            <person name="Buchrieser C."/>
            <person name="Wardroper A."/>
            <person name="Felder M."/>
            <person name="Thangavelu M."/>
            <person name="Johnson D."/>
            <person name="Knights A."/>
            <person name="Loulseged H."/>
            <person name="Mungall K."/>
            <person name="Oliver K."/>
            <person name="Price C."/>
            <person name="Quail M.A."/>
            <person name="Urushihara H."/>
            <person name="Hernandez J."/>
            <person name="Rabbinowitsch E."/>
            <person name="Steffen D."/>
            <person name="Sanders M."/>
            <person name="Ma J."/>
            <person name="Kohara Y."/>
            <person name="Sharp S."/>
            <person name="Simmonds M."/>
            <person name="Spiegler S."/>
            <person name="Tivey A."/>
            <person name="Sugano S."/>
            <person name="White B."/>
            <person name="Walker D."/>
            <person name="Woodward J."/>
            <person name="Winckler T."/>
            <person name="Tanaka Y."/>
            <person name="Shaulsky G."/>
            <person name="Schleicher M."/>
            <person name="Weinstock G."/>
            <person name="Rosenthal A."/>
            <person name="Cox E.C."/>
            <person name="Chisholm R.L."/>
            <person name="Gibbs R."/>
            <person name="Loomis W.F."/>
            <person name="Platzer M."/>
            <person name="Kay R.R."/>
            <person name="Williams J."/>
            <person name="Dear P.H."/>
            <person name="Noegel A.A."/>
            <person name="Barrell B."/>
            <person name="Kuspa A."/>
        </authorList>
    </citation>
    <scope>NUCLEOTIDE SEQUENCE [LARGE SCALE GENOMIC DNA]</scope>
    <source>
        <strain evidence="1 2">AX4</strain>
    </source>
</reference>
<dbReference type="KEGG" id="ddi:DDB_G0276841"/>
<dbReference type="OMA" id="SICFNED"/>
<protein>
    <submittedName>
        <fullName evidence="1">Uncharacterized protein</fullName>
    </submittedName>
</protein>
<evidence type="ECO:0000313" key="1">
    <source>
        <dbReference type="EMBL" id="EAL68922.1"/>
    </source>
</evidence>
<dbReference type="EMBL" id="AAFI02000019">
    <property type="protein sequence ID" value="EAL68922.1"/>
    <property type="molecule type" value="Genomic_DNA"/>
</dbReference>
<dbReference type="PaxDb" id="44689-DDB0233280"/>
<dbReference type="eggNOG" id="ENOG502RI2S">
    <property type="taxonomic scope" value="Eukaryota"/>
</dbReference>
<evidence type="ECO:0000313" key="2">
    <source>
        <dbReference type="Proteomes" id="UP000002195"/>
    </source>
</evidence>
<organism evidence="1 2">
    <name type="scientific">Dictyostelium discoideum</name>
    <name type="common">Social amoeba</name>
    <dbReference type="NCBI Taxonomy" id="44689"/>
    <lineage>
        <taxon>Eukaryota</taxon>
        <taxon>Amoebozoa</taxon>
        <taxon>Evosea</taxon>
        <taxon>Eumycetozoa</taxon>
        <taxon>Dictyostelia</taxon>
        <taxon>Dictyosteliales</taxon>
        <taxon>Dictyosteliaceae</taxon>
        <taxon>Dictyostelium</taxon>
    </lineage>
</organism>
<dbReference type="RefSeq" id="XP_642931.1">
    <property type="nucleotide sequence ID" value="XM_637839.1"/>
</dbReference>
<dbReference type="VEuPathDB" id="AmoebaDB:DDB_G0276841"/>
<proteinExistence type="predicted"/>
<dbReference type="AlphaFoldDB" id="Q86L26"/>